<keyword evidence="2" id="KW-1185">Reference proteome</keyword>
<dbReference type="Proteomes" id="UP000799424">
    <property type="component" value="Unassembled WGS sequence"/>
</dbReference>
<reference evidence="1" key="1">
    <citation type="journal article" date="2020" name="Stud. Mycol.">
        <title>101 Dothideomycetes genomes: a test case for predicting lifestyles and emergence of pathogens.</title>
        <authorList>
            <person name="Haridas S."/>
            <person name="Albert R."/>
            <person name="Binder M."/>
            <person name="Bloem J."/>
            <person name="Labutti K."/>
            <person name="Salamov A."/>
            <person name="Andreopoulos B."/>
            <person name="Baker S."/>
            <person name="Barry K."/>
            <person name="Bills G."/>
            <person name="Bluhm B."/>
            <person name="Cannon C."/>
            <person name="Castanera R."/>
            <person name="Culley D."/>
            <person name="Daum C."/>
            <person name="Ezra D."/>
            <person name="Gonzalez J."/>
            <person name="Henrissat B."/>
            <person name="Kuo A."/>
            <person name="Liang C."/>
            <person name="Lipzen A."/>
            <person name="Lutzoni F."/>
            <person name="Magnuson J."/>
            <person name="Mondo S."/>
            <person name="Nolan M."/>
            <person name="Ohm R."/>
            <person name="Pangilinan J."/>
            <person name="Park H.-J."/>
            <person name="Ramirez L."/>
            <person name="Alfaro M."/>
            <person name="Sun H."/>
            <person name="Tritt A."/>
            <person name="Yoshinaga Y."/>
            <person name="Zwiers L.-H."/>
            <person name="Turgeon B."/>
            <person name="Goodwin S."/>
            <person name="Spatafora J."/>
            <person name="Crous P."/>
            <person name="Grigoriev I."/>
        </authorList>
    </citation>
    <scope>NUCLEOTIDE SEQUENCE</scope>
    <source>
        <strain evidence="1">CBS 113818</strain>
    </source>
</reference>
<protein>
    <submittedName>
        <fullName evidence="1">Uncharacterized protein</fullName>
    </submittedName>
</protein>
<sequence length="174" mass="20777">MPFLNFNYKPACVQEHHRHVHRPFSSDHRAPTMPPPIAQPGCQIRIVKPVERIHGAAYIHSYVSYDSFRRVEATMPSWFKTHAPAPSYAAHAAHLSMAFEIDEEEARRYIDYDHDHYTKEEYVERRCVFWDTGGLVEREQYERLRQEGWRQLGVEVWRRGEKSVLVRRKRRTIM</sequence>
<evidence type="ECO:0000313" key="1">
    <source>
        <dbReference type="EMBL" id="KAF2832283.1"/>
    </source>
</evidence>
<dbReference type="EMBL" id="MU006217">
    <property type="protein sequence ID" value="KAF2832283.1"/>
    <property type="molecule type" value="Genomic_DNA"/>
</dbReference>
<organism evidence="1 2">
    <name type="scientific">Ophiobolus disseminans</name>
    <dbReference type="NCBI Taxonomy" id="1469910"/>
    <lineage>
        <taxon>Eukaryota</taxon>
        <taxon>Fungi</taxon>
        <taxon>Dikarya</taxon>
        <taxon>Ascomycota</taxon>
        <taxon>Pezizomycotina</taxon>
        <taxon>Dothideomycetes</taxon>
        <taxon>Pleosporomycetidae</taxon>
        <taxon>Pleosporales</taxon>
        <taxon>Pleosporineae</taxon>
        <taxon>Phaeosphaeriaceae</taxon>
        <taxon>Ophiobolus</taxon>
    </lineage>
</organism>
<gene>
    <name evidence="1" type="ORF">CC86DRAFT_377474</name>
</gene>
<accession>A0A6A7AGM7</accession>
<name>A0A6A7AGM7_9PLEO</name>
<proteinExistence type="predicted"/>
<evidence type="ECO:0000313" key="2">
    <source>
        <dbReference type="Proteomes" id="UP000799424"/>
    </source>
</evidence>
<dbReference type="AlphaFoldDB" id="A0A6A7AGM7"/>